<dbReference type="Proteomes" id="UP001355206">
    <property type="component" value="Unassembled WGS sequence"/>
</dbReference>
<protein>
    <recommendedName>
        <fullName evidence="4">3',5'-cyclic-nucleotide phosphodiesterase</fullName>
    </recommendedName>
</protein>
<keyword evidence="1" id="KW-0732">Signal</keyword>
<gene>
    <name evidence="2" type="ORF">MOTC310_02635</name>
</gene>
<evidence type="ECO:0000256" key="1">
    <source>
        <dbReference type="SAM" id="SignalP"/>
    </source>
</evidence>
<evidence type="ECO:0000313" key="2">
    <source>
        <dbReference type="EMBL" id="MEE7489426.1"/>
    </source>
</evidence>
<evidence type="ECO:0008006" key="4">
    <source>
        <dbReference type="Google" id="ProtNLM"/>
    </source>
</evidence>
<reference evidence="2 3" key="1">
    <citation type="journal article" date="2012" name="Genet. Mol. Biol.">
        <title>Analysis of 16S rRNA and mxaF genes revealing insights into Methylobacterium niche-specific plant association.</title>
        <authorList>
            <person name="Dourado M.N."/>
            <person name="Andreote F.D."/>
            <person name="Dini-Andreote F."/>
            <person name="Conti R."/>
            <person name="Araujo J.M."/>
            <person name="Araujo W.L."/>
        </authorList>
    </citation>
    <scope>NUCLEOTIDE SEQUENCE [LARGE SCALE GENOMIC DNA]</scope>
    <source>
        <strain evidence="2 3">TC3-10</strain>
    </source>
</reference>
<sequence length="71" mass="7695">MRYALAAVILAAAVPAHARSSQPTDSRQVSNEQVRQLCVEITGKEAGHPLRDCMSSVDLFLERHAVPRAAP</sequence>
<dbReference type="RefSeq" id="WP_331300703.1">
    <property type="nucleotide sequence ID" value="NZ_MLCA01000001.1"/>
</dbReference>
<feature type="signal peptide" evidence="1">
    <location>
        <begin position="1"/>
        <end position="18"/>
    </location>
</feature>
<dbReference type="EMBL" id="MLCA01000001">
    <property type="protein sequence ID" value="MEE7489426.1"/>
    <property type="molecule type" value="Genomic_DNA"/>
</dbReference>
<name>A0ABU7TIJ1_9HYPH</name>
<feature type="chain" id="PRO_5045765946" description="3',5'-cyclic-nucleotide phosphodiesterase" evidence="1">
    <location>
        <begin position="19"/>
        <end position="71"/>
    </location>
</feature>
<comment type="caution">
    <text evidence="2">The sequence shown here is derived from an EMBL/GenBank/DDBJ whole genome shotgun (WGS) entry which is preliminary data.</text>
</comment>
<keyword evidence="3" id="KW-1185">Reference proteome</keyword>
<proteinExistence type="predicted"/>
<organism evidence="2 3">
    <name type="scientific">Methylobacterium oryzae</name>
    <dbReference type="NCBI Taxonomy" id="334852"/>
    <lineage>
        <taxon>Bacteria</taxon>
        <taxon>Pseudomonadati</taxon>
        <taxon>Pseudomonadota</taxon>
        <taxon>Alphaproteobacteria</taxon>
        <taxon>Hyphomicrobiales</taxon>
        <taxon>Methylobacteriaceae</taxon>
        <taxon>Methylobacterium</taxon>
    </lineage>
</organism>
<evidence type="ECO:0000313" key="3">
    <source>
        <dbReference type="Proteomes" id="UP001355206"/>
    </source>
</evidence>
<accession>A0ABU7TIJ1</accession>